<dbReference type="SMART" id="SM01335">
    <property type="entry name" value="PADR1"/>
    <property type="match status" value="1"/>
</dbReference>
<evidence type="ECO:0000256" key="2">
    <source>
        <dbReference type="ARBA" id="ARBA00022679"/>
    </source>
</evidence>
<accession>A0A438FPI9</accession>
<keyword evidence="2" id="KW-0808">Transferase</keyword>
<evidence type="ECO:0000313" key="7">
    <source>
        <dbReference type="Proteomes" id="UP000288805"/>
    </source>
</evidence>
<dbReference type="AlphaFoldDB" id="A0A438FPI9"/>
<keyword evidence="1" id="KW-0328">Glycosyltransferase</keyword>
<dbReference type="InterPro" id="IPR036420">
    <property type="entry name" value="BRCT_dom_sf"/>
</dbReference>
<evidence type="ECO:0000313" key="6">
    <source>
        <dbReference type="EMBL" id="RVW61868.1"/>
    </source>
</evidence>
<dbReference type="PROSITE" id="PS52007">
    <property type="entry name" value="PADR1"/>
    <property type="match status" value="1"/>
</dbReference>
<dbReference type="EMBL" id="QGNW01000801">
    <property type="protein sequence ID" value="RVW61868.1"/>
    <property type="molecule type" value="Genomic_DNA"/>
</dbReference>
<dbReference type="Gene3D" id="3.40.50.10190">
    <property type="entry name" value="BRCT domain"/>
    <property type="match status" value="1"/>
</dbReference>
<evidence type="ECO:0000259" key="5">
    <source>
        <dbReference type="PROSITE" id="PS50172"/>
    </source>
</evidence>
<feature type="compositionally biased region" description="Basic residues" evidence="4">
    <location>
        <begin position="15"/>
        <end position="47"/>
    </location>
</feature>
<organism evidence="6 7">
    <name type="scientific">Vitis vinifera</name>
    <name type="common">Grape</name>
    <dbReference type="NCBI Taxonomy" id="29760"/>
    <lineage>
        <taxon>Eukaryota</taxon>
        <taxon>Viridiplantae</taxon>
        <taxon>Streptophyta</taxon>
        <taxon>Embryophyta</taxon>
        <taxon>Tracheophyta</taxon>
        <taxon>Spermatophyta</taxon>
        <taxon>Magnoliopsida</taxon>
        <taxon>eudicotyledons</taxon>
        <taxon>Gunneridae</taxon>
        <taxon>Pentapetalae</taxon>
        <taxon>rosids</taxon>
        <taxon>Vitales</taxon>
        <taxon>Vitaceae</taxon>
        <taxon>Viteae</taxon>
        <taxon>Vitis</taxon>
    </lineage>
</organism>
<dbReference type="SMART" id="SM00292">
    <property type="entry name" value="BRCT"/>
    <property type="match status" value="1"/>
</dbReference>
<dbReference type="Pfam" id="PF00533">
    <property type="entry name" value="BRCT"/>
    <property type="match status" value="1"/>
</dbReference>
<proteinExistence type="predicted"/>
<dbReference type="Pfam" id="PF08063">
    <property type="entry name" value="Zn_ribbon_PADR1"/>
    <property type="match status" value="1"/>
</dbReference>
<feature type="region of interest" description="Disordered" evidence="4">
    <location>
        <begin position="1"/>
        <end position="53"/>
    </location>
</feature>
<evidence type="ECO:0000256" key="4">
    <source>
        <dbReference type="SAM" id="MobiDB-lite"/>
    </source>
</evidence>
<dbReference type="CDD" id="cd17747">
    <property type="entry name" value="BRCT_PARP1"/>
    <property type="match status" value="1"/>
</dbReference>
<dbReference type="Gene3D" id="3.90.640.80">
    <property type="match status" value="1"/>
</dbReference>
<dbReference type="PROSITE" id="PS50172">
    <property type="entry name" value="BRCT"/>
    <property type="match status" value="1"/>
</dbReference>
<dbReference type="InterPro" id="IPR050800">
    <property type="entry name" value="ARTD/PARP"/>
</dbReference>
<evidence type="ECO:0000256" key="3">
    <source>
        <dbReference type="ARBA" id="ARBA00023027"/>
    </source>
</evidence>
<dbReference type="Proteomes" id="UP000288805">
    <property type="component" value="Unassembled WGS sequence"/>
</dbReference>
<dbReference type="PANTHER" id="PTHR10459">
    <property type="entry name" value="DNA LIGASE"/>
    <property type="match status" value="1"/>
</dbReference>
<comment type="caution">
    <text evidence="6">The sequence shown here is derived from an EMBL/GenBank/DDBJ whole genome shotgun (WGS) entry which is preliminary data.</text>
</comment>
<dbReference type="GO" id="GO:0016757">
    <property type="term" value="F:glycosyltransferase activity"/>
    <property type="evidence" value="ECO:0007669"/>
    <property type="project" value="UniProtKB-KW"/>
</dbReference>
<name>A0A438FPI9_VITVI</name>
<reference evidence="6 7" key="1">
    <citation type="journal article" date="2018" name="PLoS Genet.">
        <title>Population sequencing reveals clonal diversity and ancestral inbreeding in the grapevine cultivar Chardonnay.</title>
        <authorList>
            <person name="Roach M.J."/>
            <person name="Johnson D.L."/>
            <person name="Bohlmann J."/>
            <person name="van Vuuren H.J."/>
            <person name="Jones S.J."/>
            <person name="Pretorius I.S."/>
            <person name="Schmidt S.A."/>
            <person name="Borneman A.R."/>
        </authorList>
    </citation>
    <scope>NUCLEOTIDE SEQUENCE [LARGE SCALE GENOMIC DNA]</scope>
    <source>
        <strain evidence="7">cv. Chardonnay</strain>
        <tissue evidence="6">Leaf</tissue>
    </source>
</reference>
<dbReference type="PANTHER" id="PTHR10459:SF106">
    <property type="entry name" value="PROTEIN ADP-RIBOSYLTRANSFERASE PARP3"/>
    <property type="match status" value="1"/>
</dbReference>
<gene>
    <name evidence="6" type="primary">PARP3_0</name>
    <name evidence="6" type="ORF">CK203_065584</name>
</gene>
<dbReference type="InterPro" id="IPR012982">
    <property type="entry name" value="PARP1-like_PADR1_Zn_ribbon"/>
</dbReference>
<dbReference type="GO" id="GO:0008270">
    <property type="term" value="F:zinc ion binding"/>
    <property type="evidence" value="ECO:0007669"/>
    <property type="project" value="InterPro"/>
</dbReference>
<dbReference type="InterPro" id="IPR001357">
    <property type="entry name" value="BRCT_dom"/>
</dbReference>
<dbReference type="SUPFAM" id="SSF52113">
    <property type="entry name" value="BRCT domain"/>
    <property type="match status" value="1"/>
</dbReference>
<protein>
    <submittedName>
        <fullName evidence="6">Poly [ADP-ribose] polymerase 3</fullName>
    </submittedName>
</protein>
<evidence type="ECO:0000256" key="1">
    <source>
        <dbReference type="ARBA" id="ARBA00022676"/>
    </source>
</evidence>
<keyword evidence="3" id="KW-0520">NAD</keyword>
<feature type="domain" description="BRCT" evidence="5">
    <location>
        <begin position="168"/>
        <end position="261"/>
    </location>
</feature>
<sequence length="335" mass="37994">MGRVHETRPKLMQMLRRRKQEGRSRRQRTRHMKLSKPRRRPSPKRRTRTMDSEMGNLQLRLLKSFEQFSNEQEPSGSADAVVPRCQDMMFYGALEKCPACDNTLECTGDNYVCTGAFSEWSSCTYSTRDPVRRKEPVKLPDSVRESSAFELIKNHQEQGNFPRRNLNPTGKPFTGMLICLSGRLSRTHHYWRTKIEEHGGKVANSVLGATCLVVSPAERERGGSSKVVEAMSERGIPVVREAWLSDSIEKQEAQPLEAYDVVSDLSVEGKGIPWDKQDPSEEALESISAEIKLYGKRGVYKDSKLQEQGGKIFEKDGILYNCAFSICDQGRGVNE</sequence>